<reference evidence="7 8" key="1">
    <citation type="submission" date="2021-06" db="EMBL/GenBank/DDBJ databases">
        <title>Bacillus sp. RD4P76, an endophyte from a halophyte.</title>
        <authorList>
            <person name="Sun J.-Q."/>
        </authorList>
    </citation>
    <scope>NUCLEOTIDE SEQUENCE [LARGE SCALE GENOMIC DNA]</scope>
    <source>
        <strain evidence="7 8">CGMCC 1.15917</strain>
    </source>
</reference>
<dbReference type="EMBL" id="JAHQCS010000100">
    <property type="protein sequence ID" value="MBU9712491.1"/>
    <property type="molecule type" value="Genomic_DNA"/>
</dbReference>
<evidence type="ECO:0000313" key="8">
    <source>
        <dbReference type="Proteomes" id="UP000784880"/>
    </source>
</evidence>
<keyword evidence="8" id="KW-1185">Reference proteome</keyword>
<dbReference type="Pfam" id="PF04542">
    <property type="entry name" value="Sigma70_r2"/>
    <property type="match status" value="1"/>
</dbReference>
<evidence type="ECO:0000256" key="2">
    <source>
        <dbReference type="ARBA" id="ARBA00023082"/>
    </source>
</evidence>
<keyword evidence="2" id="KW-0731">Sigma factor</keyword>
<comment type="caution">
    <text evidence="7">The sequence shown here is derived from an EMBL/GenBank/DDBJ whole genome shotgun (WGS) entry which is preliminary data.</text>
</comment>
<organism evidence="7 8">
    <name type="scientific">Evansella tamaricis</name>
    <dbReference type="NCBI Taxonomy" id="2069301"/>
    <lineage>
        <taxon>Bacteria</taxon>
        <taxon>Bacillati</taxon>
        <taxon>Bacillota</taxon>
        <taxon>Bacilli</taxon>
        <taxon>Bacillales</taxon>
        <taxon>Bacillaceae</taxon>
        <taxon>Evansella</taxon>
    </lineage>
</organism>
<dbReference type="InterPro" id="IPR039425">
    <property type="entry name" value="RNA_pol_sigma-70-like"/>
</dbReference>
<dbReference type="Proteomes" id="UP000784880">
    <property type="component" value="Unassembled WGS sequence"/>
</dbReference>
<feature type="domain" description="RNA polymerase sigma factor 70 region 4 type 2" evidence="6">
    <location>
        <begin position="108"/>
        <end position="160"/>
    </location>
</feature>
<dbReference type="InterPro" id="IPR014284">
    <property type="entry name" value="RNA_pol_sigma-70_dom"/>
</dbReference>
<dbReference type="NCBIfam" id="TIGR02937">
    <property type="entry name" value="sigma70-ECF"/>
    <property type="match status" value="1"/>
</dbReference>
<keyword evidence="1" id="KW-0805">Transcription regulation</keyword>
<evidence type="ECO:0000259" key="5">
    <source>
        <dbReference type="Pfam" id="PF04542"/>
    </source>
</evidence>
<keyword evidence="3" id="KW-0238">DNA-binding</keyword>
<dbReference type="RefSeq" id="WP_217066669.1">
    <property type="nucleotide sequence ID" value="NZ_JAHQCS010000100.1"/>
</dbReference>
<name>A0ABS6JFS9_9BACI</name>
<dbReference type="PANTHER" id="PTHR43133">
    <property type="entry name" value="RNA POLYMERASE ECF-TYPE SIGMA FACTO"/>
    <property type="match status" value="1"/>
</dbReference>
<keyword evidence="4" id="KW-0804">Transcription</keyword>
<evidence type="ECO:0000256" key="3">
    <source>
        <dbReference type="ARBA" id="ARBA00023125"/>
    </source>
</evidence>
<dbReference type="InterPro" id="IPR007627">
    <property type="entry name" value="RNA_pol_sigma70_r2"/>
</dbReference>
<dbReference type="Pfam" id="PF08281">
    <property type="entry name" value="Sigma70_r4_2"/>
    <property type="match status" value="1"/>
</dbReference>
<evidence type="ECO:0000256" key="1">
    <source>
        <dbReference type="ARBA" id="ARBA00023015"/>
    </source>
</evidence>
<gene>
    <name evidence="7" type="ORF">KS419_12130</name>
</gene>
<evidence type="ECO:0000259" key="6">
    <source>
        <dbReference type="Pfam" id="PF08281"/>
    </source>
</evidence>
<evidence type="ECO:0000313" key="7">
    <source>
        <dbReference type="EMBL" id="MBU9712491.1"/>
    </source>
</evidence>
<feature type="domain" description="RNA polymerase sigma-70 region 2" evidence="5">
    <location>
        <begin position="11"/>
        <end position="76"/>
    </location>
</feature>
<evidence type="ECO:0000256" key="4">
    <source>
        <dbReference type="ARBA" id="ARBA00023163"/>
    </source>
</evidence>
<proteinExistence type="predicted"/>
<dbReference type="InterPro" id="IPR013249">
    <property type="entry name" value="RNA_pol_sigma70_r4_t2"/>
</dbReference>
<sequence length="173" mass="20713">MADTKQLSEWFHKYSDDVYHFLIYRIGFREAEDLMQEVFIRAWKGMDSYNGDASPKTWLLSIARNLALDEYRSNKKRIWQKMISFEPKHDIRSEETPEEILQWNERKRQIYHGIRKLKGNYRDVMILKGIQELSVKETASALNWSENKVRLTYFRAKDALKRELGGGIYREEA</sequence>
<dbReference type="PANTHER" id="PTHR43133:SF8">
    <property type="entry name" value="RNA POLYMERASE SIGMA FACTOR HI_1459-RELATED"/>
    <property type="match status" value="1"/>
</dbReference>
<accession>A0ABS6JFS9</accession>
<protein>
    <submittedName>
        <fullName evidence="7">RNA polymerase sigma factor</fullName>
    </submittedName>
</protein>